<gene>
    <name evidence="2" type="ORF">L484_020310</name>
</gene>
<accession>W9QH76</accession>
<dbReference type="STRING" id="981085.W9QH76"/>
<evidence type="ECO:0000256" key="1">
    <source>
        <dbReference type="SAM" id="MobiDB-lite"/>
    </source>
</evidence>
<name>W9QH76_9ROSA</name>
<dbReference type="AlphaFoldDB" id="W9QH76"/>
<evidence type="ECO:0000313" key="3">
    <source>
        <dbReference type="Proteomes" id="UP000030645"/>
    </source>
</evidence>
<dbReference type="EMBL" id="KE343608">
    <property type="protein sequence ID" value="EXB37251.1"/>
    <property type="molecule type" value="Genomic_DNA"/>
</dbReference>
<keyword evidence="3" id="KW-1185">Reference proteome</keyword>
<sequence>MEDLLDQAYELFFSKEGSAMLPLRKCARRTNSKDINLLESGGDEINQSDYDSDRHDTSDQEANSLVVPLSLTHEEEITNKWFSQDIFAEAAEW</sequence>
<organism evidence="2 3">
    <name type="scientific">Morus notabilis</name>
    <dbReference type="NCBI Taxonomy" id="981085"/>
    <lineage>
        <taxon>Eukaryota</taxon>
        <taxon>Viridiplantae</taxon>
        <taxon>Streptophyta</taxon>
        <taxon>Embryophyta</taxon>
        <taxon>Tracheophyta</taxon>
        <taxon>Spermatophyta</taxon>
        <taxon>Magnoliopsida</taxon>
        <taxon>eudicotyledons</taxon>
        <taxon>Gunneridae</taxon>
        <taxon>Pentapetalae</taxon>
        <taxon>rosids</taxon>
        <taxon>fabids</taxon>
        <taxon>Rosales</taxon>
        <taxon>Moraceae</taxon>
        <taxon>Moreae</taxon>
        <taxon>Morus</taxon>
    </lineage>
</organism>
<proteinExistence type="predicted"/>
<reference evidence="3" key="1">
    <citation type="submission" date="2013-01" db="EMBL/GenBank/DDBJ databases">
        <title>Draft Genome Sequence of a Mulberry Tree, Morus notabilis C.K. Schneid.</title>
        <authorList>
            <person name="He N."/>
            <person name="Zhao S."/>
        </authorList>
    </citation>
    <scope>NUCLEOTIDE SEQUENCE</scope>
</reference>
<dbReference type="Proteomes" id="UP000030645">
    <property type="component" value="Unassembled WGS sequence"/>
</dbReference>
<feature type="region of interest" description="Disordered" evidence="1">
    <location>
        <begin position="38"/>
        <end position="62"/>
    </location>
</feature>
<protein>
    <submittedName>
        <fullName evidence="2">Uncharacterized protein</fullName>
    </submittedName>
</protein>
<dbReference type="eggNOG" id="KOG1098">
    <property type="taxonomic scope" value="Eukaryota"/>
</dbReference>
<evidence type="ECO:0000313" key="2">
    <source>
        <dbReference type="EMBL" id="EXB37251.1"/>
    </source>
</evidence>